<evidence type="ECO:0000313" key="3">
    <source>
        <dbReference type="Proteomes" id="UP000824782"/>
    </source>
</evidence>
<evidence type="ECO:0000313" key="2">
    <source>
        <dbReference type="EMBL" id="KAG8551072.1"/>
    </source>
</evidence>
<proteinExistence type="predicted"/>
<dbReference type="Proteomes" id="UP000824782">
    <property type="component" value="Unassembled WGS sequence"/>
</dbReference>
<keyword evidence="1" id="KW-0472">Membrane</keyword>
<keyword evidence="3" id="KW-1185">Reference proteome</keyword>
<feature type="transmembrane region" description="Helical" evidence="1">
    <location>
        <begin position="20"/>
        <end position="39"/>
    </location>
</feature>
<sequence>MLDFVQPLPHVMSDWKPHFISYSFVFLLGFFLIHFCVIIQNYMFCLEPLIYLLSFLAGVYLFLMMYIHMFLLLTWSHLNVY</sequence>
<organism evidence="2 3">
    <name type="scientific">Engystomops pustulosus</name>
    <name type="common">Tungara frog</name>
    <name type="synonym">Physalaemus pustulosus</name>
    <dbReference type="NCBI Taxonomy" id="76066"/>
    <lineage>
        <taxon>Eukaryota</taxon>
        <taxon>Metazoa</taxon>
        <taxon>Chordata</taxon>
        <taxon>Craniata</taxon>
        <taxon>Vertebrata</taxon>
        <taxon>Euteleostomi</taxon>
        <taxon>Amphibia</taxon>
        <taxon>Batrachia</taxon>
        <taxon>Anura</taxon>
        <taxon>Neobatrachia</taxon>
        <taxon>Hyloidea</taxon>
        <taxon>Leptodactylidae</taxon>
        <taxon>Leiuperinae</taxon>
        <taxon>Engystomops</taxon>
    </lineage>
</organism>
<feature type="transmembrane region" description="Helical" evidence="1">
    <location>
        <begin position="51"/>
        <end position="75"/>
    </location>
</feature>
<reference evidence="2" key="1">
    <citation type="thesis" date="2020" institute="ProQuest LLC" country="789 East Eisenhower Parkway, Ann Arbor, MI, USA">
        <title>Comparative Genomics and Chromosome Evolution.</title>
        <authorList>
            <person name="Mudd A.B."/>
        </authorList>
    </citation>
    <scope>NUCLEOTIDE SEQUENCE</scope>
    <source>
        <strain evidence="2">237g6f4</strain>
        <tissue evidence="2">Blood</tissue>
    </source>
</reference>
<dbReference type="EMBL" id="WNYA01000012">
    <property type="protein sequence ID" value="KAG8551072.1"/>
    <property type="molecule type" value="Genomic_DNA"/>
</dbReference>
<dbReference type="AlphaFoldDB" id="A0AAV6ZUA7"/>
<accession>A0AAV6ZUA7</accession>
<keyword evidence="1" id="KW-0812">Transmembrane</keyword>
<name>A0AAV6ZUA7_ENGPU</name>
<comment type="caution">
    <text evidence="2">The sequence shown here is derived from an EMBL/GenBank/DDBJ whole genome shotgun (WGS) entry which is preliminary data.</text>
</comment>
<keyword evidence="1" id="KW-1133">Transmembrane helix</keyword>
<protein>
    <submittedName>
        <fullName evidence="2">Uncharacterized protein</fullName>
    </submittedName>
</protein>
<evidence type="ECO:0000256" key="1">
    <source>
        <dbReference type="SAM" id="Phobius"/>
    </source>
</evidence>
<gene>
    <name evidence="2" type="ORF">GDO81_018435</name>
</gene>